<evidence type="ECO:0000313" key="3">
    <source>
        <dbReference type="Proteomes" id="UP001595665"/>
    </source>
</evidence>
<organism evidence="2 3">
    <name type="scientific">Massilia haematophila</name>
    <dbReference type="NCBI Taxonomy" id="457923"/>
    <lineage>
        <taxon>Bacteria</taxon>
        <taxon>Pseudomonadati</taxon>
        <taxon>Pseudomonadota</taxon>
        <taxon>Betaproteobacteria</taxon>
        <taxon>Burkholderiales</taxon>
        <taxon>Oxalobacteraceae</taxon>
        <taxon>Telluria group</taxon>
        <taxon>Massilia</taxon>
    </lineage>
</organism>
<protein>
    <recommendedName>
        <fullName evidence="4">AAA+ ATPase domain-containing protein</fullName>
    </recommendedName>
</protein>
<dbReference type="RefSeq" id="WP_379733092.1">
    <property type="nucleotide sequence ID" value="NZ_JBHRVV010000001.1"/>
</dbReference>
<reference evidence="3" key="1">
    <citation type="journal article" date="2019" name="Int. J. Syst. Evol. Microbiol.">
        <title>The Global Catalogue of Microorganisms (GCM) 10K type strain sequencing project: providing services to taxonomists for standard genome sequencing and annotation.</title>
        <authorList>
            <consortium name="The Broad Institute Genomics Platform"/>
            <consortium name="The Broad Institute Genome Sequencing Center for Infectious Disease"/>
            <person name="Wu L."/>
            <person name="Ma J."/>
        </authorList>
    </citation>
    <scope>NUCLEOTIDE SEQUENCE [LARGE SCALE GENOMIC DNA]</scope>
    <source>
        <strain evidence="3">CCM 7480</strain>
    </source>
</reference>
<proteinExistence type="predicted"/>
<dbReference type="Proteomes" id="UP001595665">
    <property type="component" value="Unassembled WGS sequence"/>
</dbReference>
<evidence type="ECO:0008006" key="4">
    <source>
        <dbReference type="Google" id="ProtNLM"/>
    </source>
</evidence>
<dbReference type="InterPro" id="IPR027417">
    <property type="entry name" value="P-loop_NTPase"/>
</dbReference>
<evidence type="ECO:0000313" key="2">
    <source>
        <dbReference type="EMBL" id="MFC3456989.1"/>
    </source>
</evidence>
<feature type="region of interest" description="Disordered" evidence="1">
    <location>
        <begin position="1"/>
        <end position="29"/>
    </location>
</feature>
<gene>
    <name evidence="2" type="ORF">ACFOPH_01815</name>
</gene>
<sequence>MTIDQISDGQQTLGTQSAPSGTSPELTGGQGFSFEDAVSSVYAAALLCETTAPGLPGRVVRHVSVQQGAFGQPLDDLIVRAEGADEVSITFSAQVKRKLVISAASTNTDFRETIERAYETLSGAGFQASLDRVGVIVGEISDAAKRSFETLCEWARAESSSEQFVRKLQTDGAAGDKLSQFEAVRDILSSKVVPGELDVATHKLLSHFVLIRLDLLTEGSPTEAQTVAGLANVLAPVDRPRADDLWRRLLALVRVSQGRAAGYDRKTLVARLNGAFRLAGAPSAQAALQAIQQESRLAAAEITNSISGLSVPRATSVKAVVEAAKLPGFLQIGGMPGAGKSVVLRSAVEQLAASGTVLFLKSDRLRGSTWAQYAAAAGMTLGNLEELLVEVSASGCSVLFVDGIDRVEVEHRGILLDLLNTIHSSPLLSAWCVVATVRDTGMEPLRTWLPARLFSRGVRTLNIDSFDDEEAEALAQEKPALRPLLFGSDSVRTVVRRPFFAAVLAKEFDSSNAQATSEVDLAALWWERGGYGADPTRVGYRRNALVQLAKTGAHQLGRRIPIADVDAQALAELEADGIVRPVRRGHSVQFSHDIFFEWAFLQHLVRAEDAWPDVIREVGEPPALGRVVELLSQEELAHGENWANHLATLERNQGLRSQWLRAWMAGPFSLETFSQYSAAFDRAMLDTAHSRVRKVVVWYQAEKTKPNTAILERSDAPDLDLAKRMLYADMWGHPSDVAAWARFCTWLLDHASDIPTSVIPDVVSAFGVWQNMFSHHRNPVSERIVQTCLAWLYHIQHQRHQRGFSMDRGVWTEIDDSRDGLDELESALRMLVLNSSLTQGSLVTQYLRDLQRLERMPRQAVQSVFTHAPFLSRACPAELVDFTLSAVRKNLPVVVKKDMRGRDYLGSHSFGHFEWDHLSIDDQFSFFPAAPTREPFHSLLQQAPDQGRRLVREVANHAIRSWRQLHRLSHEKDGTPIPLVMQFPWGTQVFWGDSRVYLGARGSFGPSTVNSGWMALEAWAFRELEKGTPVDDVLKAVLEGHKSVGALAVAAAIALQAQHTSAITLPIATNQRLWHWDIRRQVEDMAQTANLIGFIKPQDRPHGLAVKEGNERPVRRADIRSLGTLMVLRGGELGAQAVAAIQGFSRDLPFDYAEQRKNAGVRSDLARTAEIWVELGKQENYRAKLSQDESTVEISHENPKATGEDIQTMQARYSEMGRYLTLLNWVHSYFDNGKLKESLTLEAAATAAKELDFEDLFATGHEHTEPAHQRQSAVAGVAAILLLEKAEAHLQWAGEVCARAAQTPEVPQPFFTRSMKLMFHPVLYAAKGMGALFAVAEDDEDVKPLQSFLTKLCAHPYEEIAVAAFGALLGAWSRYPDIAWAAMRLATALSLFEVQYGPEGDAEERNYARIRQVVAGELQRLQDGAPVAGPLPTWPEPWVLITDGEAVQARRQRGRTVDAEWQVNPVHVDTSLLEKVLQVIPLEAALADQAHAALFLDWCEGLAKWTVERIAPAWARSRRDLDRTHGPDYFEWRSHLYRFLAQVALKLPVEEGTRRFLQPAIATNDETFASLGEWFTGYLIDHVADSPEIPQNALELLSVVTQRVLAYRDWSHAGHGGHSEQDFVDIVKHLFFADLGYAGGAVRFANRNWAEVGAVVPIFEPILRAHGSVTFVARAWMSLCESSFEHYPVQHFVDNLEHVLVGEGTPPGWRNTQLPGRLSGLIQRFSERQQPMPLATAQKLLRALDRLVDMGDRRAAAVQLSEVFRSVRVTG</sequence>
<evidence type="ECO:0000256" key="1">
    <source>
        <dbReference type="SAM" id="MobiDB-lite"/>
    </source>
</evidence>
<comment type="caution">
    <text evidence="2">The sequence shown here is derived from an EMBL/GenBank/DDBJ whole genome shotgun (WGS) entry which is preliminary data.</text>
</comment>
<dbReference type="SUPFAM" id="SSF52540">
    <property type="entry name" value="P-loop containing nucleoside triphosphate hydrolases"/>
    <property type="match status" value="1"/>
</dbReference>
<name>A0ABV7PGA5_9BURK</name>
<dbReference type="EMBL" id="JBHRVV010000001">
    <property type="protein sequence ID" value="MFC3456989.1"/>
    <property type="molecule type" value="Genomic_DNA"/>
</dbReference>
<keyword evidence="3" id="KW-1185">Reference proteome</keyword>
<accession>A0ABV7PGA5</accession>
<feature type="compositionally biased region" description="Polar residues" evidence="1">
    <location>
        <begin position="1"/>
        <end position="25"/>
    </location>
</feature>